<reference evidence="2" key="1">
    <citation type="submission" date="2023-01" db="EMBL/GenBank/DDBJ databases">
        <title>The growth and conidiation of Purpureocillium lavendulum are regulated by nitrogen source and histone H3K14 acetylation.</title>
        <authorList>
            <person name="Tang P."/>
            <person name="Han J."/>
            <person name="Zhang C."/>
            <person name="Tang P."/>
            <person name="Qi F."/>
            <person name="Zhang K."/>
            <person name="Liang L."/>
        </authorList>
    </citation>
    <scope>NUCLEOTIDE SEQUENCE</scope>
    <source>
        <strain evidence="2">YMF1.00683</strain>
    </source>
</reference>
<dbReference type="InterPro" id="IPR036400">
    <property type="entry name" value="Cyt_B5-like_heme/steroid_sf"/>
</dbReference>
<keyword evidence="3" id="KW-1185">Reference proteome</keyword>
<comment type="caution">
    <text evidence="2">The sequence shown here is derived from an EMBL/GenBank/DDBJ whole genome shotgun (WGS) entry which is preliminary data.</text>
</comment>
<proteinExistence type="predicted"/>
<dbReference type="Gene3D" id="3.10.120.10">
    <property type="entry name" value="Cytochrome b5-like heme/steroid binding domain"/>
    <property type="match status" value="1"/>
</dbReference>
<evidence type="ECO:0000313" key="3">
    <source>
        <dbReference type="Proteomes" id="UP001163105"/>
    </source>
</evidence>
<feature type="domain" description="Cytochrome b5 heme-binding" evidence="1">
    <location>
        <begin position="13"/>
        <end position="58"/>
    </location>
</feature>
<dbReference type="EMBL" id="JAQHRD010000005">
    <property type="protein sequence ID" value="KAJ6441108.1"/>
    <property type="molecule type" value="Genomic_DNA"/>
</dbReference>
<dbReference type="AlphaFoldDB" id="A0AB34FQJ1"/>
<evidence type="ECO:0000313" key="2">
    <source>
        <dbReference type="EMBL" id="KAJ6441108.1"/>
    </source>
</evidence>
<evidence type="ECO:0000259" key="1">
    <source>
        <dbReference type="Pfam" id="PF00173"/>
    </source>
</evidence>
<sequence length="60" mass="6553">MGRDQVLTEEVVDAMIANGDTIVIFQDYVLRLNSWLALHPGGSLAILHMVGRDATNEITA</sequence>
<dbReference type="SUPFAM" id="SSF55856">
    <property type="entry name" value="Cytochrome b5-like heme/steroid binding domain"/>
    <property type="match status" value="1"/>
</dbReference>
<dbReference type="Proteomes" id="UP001163105">
    <property type="component" value="Unassembled WGS sequence"/>
</dbReference>
<accession>A0AB34FQJ1</accession>
<protein>
    <submittedName>
        <fullName evidence="2">Fatty acid desaturase</fullName>
    </submittedName>
</protein>
<dbReference type="Pfam" id="PF00173">
    <property type="entry name" value="Cyt-b5"/>
    <property type="match status" value="1"/>
</dbReference>
<dbReference type="InterPro" id="IPR001199">
    <property type="entry name" value="Cyt_B5-like_heme/steroid-bd"/>
</dbReference>
<gene>
    <name evidence="2" type="ORF">O9K51_06903</name>
</gene>
<organism evidence="2 3">
    <name type="scientific">Purpureocillium lavendulum</name>
    <dbReference type="NCBI Taxonomy" id="1247861"/>
    <lineage>
        <taxon>Eukaryota</taxon>
        <taxon>Fungi</taxon>
        <taxon>Dikarya</taxon>
        <taxon>Ascomycota</taxon>
        <taxon>Pezizomycotina</taxon>
        <taxon>Sordariomycetes</taxon>
        <taxon>Hypocreomycetidae</taxon>
        <taxon>Hypocreales</taxon>
        <taxon>Ophiocordycipitaceae</taxon>
        <taxon>Purpureocillium</taxon>
    </lineage>
</organism>
<name>A0AB34FQJ1_9HYPO</name>